<dbReference type="Pfam" id="PF12069">
    <property type="entry name" value="DUF3549"/>
    <property type="match status" value="1"/>
</dbReference>
<organism evidence="1 2">
    <name type="scientific">Vreelandella salicampi</name>
    <dbReference type="NCBI Taxonomy" id="1449798"/>
    <lineage>
        <taxon>Bacteria</taxon>
        <taxon>Pseudomonadati</taxon>
        <taxon>Pseudomonadota</taxon>
        <taxon>Gammaproteobacteria</taxon>
        <taxon>Oceanospirillales</taxon>
        <taxon>Halomonadaceae</taxon>
        <taxon>Vreelandella</taxon>
    </lineage>
</organism>
<proteinExistence type="predicted"/>
<protein>
    <submittedName>
        <fullName evidence="1">DUF3549 family protein</fullName>
    </submittedName>
</protein>
<dbReference type="InterPro" id="IPR021936">
    <property type="entry name" value="DUF3549"/>
</dbReference>
<gene>
    <name evidence="1" type="ORF">HZS81_16885</name>
</gene>
<evidence type="ECO:0000313" key="2">
    <source>
        <dbReference type="Proteomes" id="UP000586119"/>
    </source>
</evidence>
<dbReference type="RefSeq" id="WP_179931687.1">
    <property type="nucleotide sequence ID" value="NZ_JACCDF010000020.1"/>
</dbReference>
<dbReference type="Proteomes" id="UP000586119">
    <property type="component" value="Unassembled WGS sequence"/>
</dbReference>
<accession>A0A7Z0LNX9</accession>
<dbReference type="EMBL" id="JACCDF010000020">
    <property type="protein sequence ID" value="NYS62432.1"/>
    <property type="molecule type" value="Genomic_DNA"/>
</dbReference>
<dbReference type="AlphaFoldDB" id="A0A7Z0LNX9"/>
<name>A0A7Z0LNX9_9GAMM</name>
<reference evidence="1 2" key="1">
    <citation type="journal article" date="2015" name="Int. J. Syst. Evol. Microbiol.">
        <title>Halomonas salicampi sp. nov., a halotolerant and alkalitolerant bacterium isolated from a saltern soil.</title>
        <authorList>
            <person name="Lee J.C."/>
            <person name="Kim Y.S."/>
            <person name="Yun B.S."/>
            <person name="Whang K.S."/>
        </authorList>
    </citation>
    <scope>NUCLEOTIDE SEQUENCE [LARGE SCALE GENOMIC DNA]</scope>
    <source>
        <strain evidence="1 2">BH103</strain>
    </source>
</reference>
<keyword evidence="2" id="KW-1185">Reference proteome</keyword>
<evidence type="ECO:0000313" key="1">
    <source>
        <dbReference type="EMBL" id="NYS62432.1"/>
    </source>
</evidence>
<comment type="caution">
    <text evidence="1">The sequence shown here is derived from an EMBL/GenBank/DDBJ whole genome shotgun (WGS) entry which is preliminary data.</text>
</comment>
<sequence>MQPIHTLDDFFIRSGADVSFYHMGRRVTPCPREALTALETGDAPWPEPWQGHARLGIVFRLGDMPEPAIWFLSLPLDEQGYLSPAQRDAFLQRLLETLGRNANTNKHEVDQNGAKQISDESAREVEHLMKDNPVAFTPSLPFQAMLNARATHDLGLPASQHLELIEAYISRQQTIDWQALGLQGVADFVVRMDDNQAQQLTGVLETLPVEMLHSLCYCLEHTALPTALVNALRDYGEQAAQQGDVETLCACVRAVGSSETTLVGEWYQQLLEDAHACGPDLLAAIAGRGWMHLEDNARLPLYLNRLAEDDRSDFGAVIRDLALIPRLRLPVIMLLRDAPEGSTIQQRLASIT</sequence>